<dbReference type="CDD" id="cd20336">
    <property type="entry name" value="Rcat_RBR"/>
    <property type="match status" value="1"/>
</dbReference>
<dbReference type="AlphaFoldDB" id="A0A814XQW7"/>
<dbReference type="SUPFAM" id="SSF57850">
    <property type="entry name" value="RING/U-box"/>
    <property type="match status" value="1"/>
</dbReference>
<evidence type="ECO:0000313" key="3">
    <source>
        <dbReference type="EMBL" id="CAF3982571.1"/>
    </source>
</evidence>
<feature type="region of interest" description="Disordered" evidence="1">
    <location>
        <begin position="245"/>
        <end position="298"/>
    </location>
</feature>
<dbReference type="Proteomes" id="UP000681722">
    <property type="component" value="Unassembled WGS sequence"/>
</dbReference>
<evidence type="ECO:0000256" key="1">
    <source>
        <dbReference type="SAM" id="MobiDB-lite"/>
    </source>
</evidence>
<sequence>MVQMLLHCYVEIREKSEGAQFMFCKHRDCGKTSCLICLRDCPTFEQGYEVNEYEEYEDNIDEMEHHFICATLKNEKQIFDTAMEKGQKVACPGCGLAGMKDDACTHMTCPNCQTSWCYFCGLKEQECDKALPIDEKEITISDHNVDWERNPKRCPMYLTVIQDVDLSWPENEDECLEYFHRNRSLRLLRETYETLGEEKFRQLNKQFGIIGTCGFSMHDIKYADLTLIDYDSDSQGGEEDLFDEETEKEIITDDDDEIVKTANSDEEKEMSPAKKMRESSPETATQTTLSAEAYAMYP</sequence>
<feature type="compositionally biased region" description="Acidic residues" evidence="1">
    <location>
        <begin position="245"/>
        <end position="257"/>
    </location>
</feature>
<protein>
    <submittedName>
        <fullName evidence="2">Uncharacterized protein</fullName>
    </submittedName>
</protein>
<gene>
    <name evidence="2" type="ORF">GPM918_LOCUS24598</name>
    <name evidence="3" type="ORF">SRO942_LOCUS24596</name>
</gene>
<dbReference type="Proteomes" id="UP000663829">
    <property type="component" value="Unassembled WGS sequence"/>
</dbReference>
<reference evidence="2" key="1">
    <citation type="submission" date="2021-02" db="EMBL/GenBank/DDBJ databases">
        <authorList>
            <person name="Nowell W R."/>
        </authorList>
    </citation>
    <scope>NUCLEOTIDE SEQUENCE</scope>
</reference>
<keyword evidence="4" id="KW-1185">Reference proteome</keyword>
<evidence type="ECO:0000313" key="2">
    <source>
        <dbReference type="EMBL" id="CAF1219171.1"/>
    </source>
</evidence>
<feature type="compositionally biased region" description="Polar residues" evidence="1">
    <location>
        <begin position="281"/>
        <end position="290"/>
    </location>
</feature>
<feature type="compositionally biased region" description="Basic and acidic residues" evidence="1">
    <location>
        <begin position="263"/>
        <end position="280"/>
    </location>
</feature>
<evidence type="ECO:0000313" key="4">
    <source>
        <dbReference type="Proteomes" id="UP000663829"/>
    </source>
</evidence>
<dbReference type="EMBL" id="CAJNOQ010009233">
    <property type="protein sequence ID" value="CAF1219171.1"/>
    <property type="molecule type" value="Genomic_DNA"/>
</dbReference>
<dbReference type="EMBL" id="CAJOBC010009232">
    <property type="protein sequence ID" value="CAF3982571.1"/>
    <property type="molecule type" value="Genomic_DNA"/>
</dbReference>
<proteinExistence type="predicted"/>
<dbReference type="OrthoDB" id="10009520at2759"/>
<accession>A0A814XQW7</accession>
<dbReference type="Gene3D" id="1.20.120.1750">
    <property type="match status" value="1"/>
</dbReference>
<comment type="caution">
    <text evidence="2">The sequence shown here is derived from an EMBL/GenBank/DDBJ whole genome shotgun (WGS) entry which is preliminary data.</text>
</comment>
<name>A0A814XQW7_9BILA</name>
<organism evidence="2 4">
    <name type="scientific">Didymodactylos carnosus</name>
    <dbReference type="NCBI Taxonomy" id="1234261"/>
    <lineage>
        <taxon>Eukaryota</taxon>
        <taxon>Metazoa</taxon>
        <taxon>Spiralia</taxon>
        <taxon>Gnathifera</taxon>
        <taxon>Rotifera</taxon>
        <taxon>Eurotatoria</taxon>
        <taxon>Bdelloidea</taxon>
        <taxon>Philodinida</taxon>
        <taxon>Philodinidae</taxon>
        <taxon>Didymodactylos</taxon>
    </lineage>
</organism>